<evidence type="ECO:0000256" key="2">
    <source>
        <dbReference type="PROSITE-ProRule" id="PRU00110"/>
    </source>
</evidence>
<dbReference type="Pfam" id="PF01627">
    <property type="entry name" value="Hpt"/>
    <property type="match status" value="1"/>
</dbReference>
<dbReference type="Proteomes" id="UP000036902">
    <property type="component" value="Chromosome"/>
</dbReference>
<keyword evidence="1" id="KW-0902">Two-component regulatory system</keyword>
<dbReference type="GO" id="GO:0000160">
    <property type="term" value="P:phosphorelay signal transduction system"/>
    <property type="evidence" value="ECO:0007669"/>
    <property type="project" value="UniProtKB-KW"/>
</dbReference>
<evidence type="ECO:0000313" key="5">
    <source>
        <dbReference type="Proteomes" id="UP000036902"/>
    </source>
</evidence>
<dbReference type="RefSeq" id="WP_048709026.1">
    <property type="nucleotide sequence ID" value="NZ_CP014646.1"/>
</dbReference>
<organism evidence="4 5">
    <name type="scientific">Thauera humireducens</name>
    <dbReference type="NCBI Taxonomy" id="1134435"/>
    <lineage>
        <taxon>Bacteria</taxon>
        <taxon>Pseudomonadati</taxon>
        <taxon>Pseudomonadota</taxon>
        <taxon>Betaproteobacteria</taxon>
        <taxon>Rhodocyclales</taxon>
        <taxon>Zoogloeaceae</taxon>
        <taxon>Thauera</taxon>
    </lineage>
</organism>
<dbReference type="AlphaFoldDB" id="A0A140IDT3"/>
<evidence type="ECO:0000256" key="1">
    <source>
        <dbReference type="ARBA" id="ARBA00023012"/>
    </source>
</evidence>
<feature type="modified residue" description="Phosphohistidine" evidence="2">
    <location>
        <position position="60"/>
    </location>
</feature>
<reference evidence="5" key="1">
    <citation type="submission" date="2016-03" db="EMBL/GenBank/DDBJ databases">
        <authorList>
            <person name="Ma C."/>
            <person name="Zhou S."/>
            <person name="Yang G."/>
        </authorList>
    </citation>
    <scope>NUCLEOTIDE SEQUENCE [LARGE SCALE GENOMIC DNA]</scope>
    <source>
        <strain evidence="5">SgZ-1</strain>
    </source>
</reference>
<keyword evidence="2" id="KW-0597">Phosphoprotein</keyword>
<evidence type="ECO:0000259" key="3">
    <source>
        <dbReference type="PROSITE" id="PS50894"/>
    </source>
</evidence>
<keyword evidence="5" id="KW-1185">Reference proteome</keyword>
<name>A0A140IDT3_9RHOO</name>
<sequence>MPEGSYTHFDPRALLHDLFDNKAVVVSVLGAFADWHDGAQADLQAAASAGDALALARVTHTVRGTLAQLHAANAVEIAQRIESRCKQAGSAYRPTEADVGPLKHELKAVLAEVKTYLAD</sequence>
<dbReference type="KEGG" id="thu:AC731_002470"/>
<accession>A0A140IDT3</accession>
<dbReference type="InterPro" id="IPR036641">
    <property type="entry name" value="HPT_dom_sf"/>
</dbReference>
<dbReference type="STRING" id="1134435.AC731_002470"/>
<dbReference type="InterPro" id="IPR008207">
    <property type="entry name" value="Sig_transdc_His_kin_Hpt_dom"/>
</dbReference>
<dbReference type="PROSITE" id="PS50894">
    <property type="entry name" value="HPT"/>
    <property type="match status" value="1"/>
</dbReference>
<dbReference type="GO" id="GO:0004672">
    <property type="term" value="F:protein kinase activity"/>
    <property type="evidence" value="ECO:0007669"/>
    <property type="project" value="UniProtKB-ARBA"/>
</dbReference>
<protein>
    <submittedName>
        <fullName evidence="4">Histidine phosphotransferase</fullName>
    </submittedName>
</protein>
<proteinExistence type="predicted"/>
<dbReference type="Gene3D" id="1.20.120.160">
    <property type="entry name" value="HPT domain"/>
    <property type="match status" value="1"/>
</dbReference>
<feature type="domain" description="HPt" evidence="3">
    <location>
        <begin position="21"/>
        <end position="119"/>
    </location>
</feature>
<keyword evidence="4" id="KW-0808">Transferase</keyword>
<dbReference type="EMBL" id="CP014646">
    <property type="protein sequence ID" value="AMO35908.1"/>
    <property type="molecule type" value="Genomic_DNA"/>
</dbReference>
<dbReference type="SUPFAM" id="SSF47226">
    <property type="entry name" value="Histidine-containing phosphotransfer domain, HPT domain"/>
    <property type="match status" value="1"/>
</dbReference>
<evidence type="ECO:0000313" key="4">
    <source>
        <dbReference type="EMBL" id="AMO35908.1"/>
    </source>
</evidence>
<gene>
    <name evidence="4" type="ORF">AC731_002470</name>
</gene>